<organism evidence="1">
    <name type="scientific">Mesorhizobium sp. WSM2240</name>
    <dbReference type="NCBI Taxonomy" id="3228851"/>
    <lineage>
        <taxon>Bacteria</taxon>
        <taxon>Pseudomonadati</taxon>
        <taxon>Pseudomonadota</taxon>
        <taxon>Alphaproteobacteria</taxon>
        <taxon>Hyphomicrobiales</taxon>
        <taxon>Phyllobacteriaceae</taxon>
        <taxon>Mesorhizobium</taxon>
    </lineage>
</organism>
<reference evidence="1" key="1">
    <citation type="submission" date="2024-06" db="EMBL/GenBank/DDBJ databases">
        <title>Mesorhizobium karijinii sp. nov., a symbiont of the iconic Swainsona formosa from arid Australia.</title>
        <authorList>
            <person name="Hill Y.J."/>
            <person name="Watkin E.L.J."/>
            <person name="O'Hara G.W."/>
            <person name="Terpolilli J."/>
            <person name="Tye M.L."/>
            <person name="Kohlmeier M.G."/>
        </authorList>
    </citation>
    <scope>NUCLEOTIDE SEQUENCE</scope>
    <source>
        <strain evidence="1">WSM2240</strain>
        <plasmid evidence="1">pMk2240B</plasmid>
    </source>
</reference>
<dbReference type="Pfam" id="PF05973">
    <property type="entry name" value="Gp49"/>
    <property type="match status" value="1"/>
</dbReference>
<dbReference type="EMBL" id="CP159255">
    <property type="protein sequence ID" value="XCG52007.1"/>
    <property type="molecule type" value="Genomic_DNA"/>
</dbReference>
<dbReference type="InterPro" id="IPR009241">
    <property type="entry name" value="HigB-like"/>
</dbReference>
<geneLocation type="plasmid" evidence="1">
    <name>pMk2240B</name>
</geneLocation>
<sequence>MAEWKVEFHERFKSEITDLPSGVRIELAAVLILLREKGFRLGRPEVDTLEGSRHPNMKELRLKVLKVQWRFAFAFDPERKAVVLCGGSKSGVNQKLFYKRLIDLADKRYDDHLASLEKRHGRSGQADKRPSR</sequence>
<name>A0AAU8D177_9HYPH</name>
<proteinExistence type="predicted"/>
<dbReference type="AlphaFoldDB" id="A0AAU8D177"/>
<gene>
    <name evidence="1" type="ORF">ABVK50_28945</name>
</gene>
<protein>
    <submittedName>
        <fullName evidence="1">Type II toxin-antitoxin system RelE/ParE family toxin</fullName>
    </submittedName>
</protein>
<dbReference type="RefSeq" id="WP_353646269.1">
    <property type="nucleotide sequence ID" value="NZ_CP159255.1"/>
</dbReference>
<keyword evidence="1" id="KW-0614">Plasmid</keyword>
<accession>A0AAU8D177</accession>
<evidence type="ECO:0000313" key="1">
    <source>
        <dbReference type="EMBL" id="XCG52007.1"/>
    </source>
</evidence>